<gene>
    <name evidence="1" type="ORF">BCR42DRAFT_409220</name>
</gene>
<name>A0A1X2IQU4_9FUNG</name>
<dbReference type="AlphaFoldDB" id="A0A1X2IQU4"/>
<reference evidence="1 2" key="1">
    <citation type="submission" date="2016-07" db="EMBL/GenBank/DDBJ databases">
        <title>Pervasive Adenine N6-methylation of Active Genes in Fungi.</title>
        <authorList>
            <consortium name="DOE Joint Genome Institute"/>
            <person name="Mondo S.J."/>
            <person name="Dannebaum R.O."/>
            <person name="Kuo R.C."/>
            <person name="Labutti K."/>
            <person name="Haridas S."/>
            <person name="Kuo A."/>
            <person name="Salamov A."/>
            <person name="Ahrendt S.R."/>
            <person name="Lipzen A."/>
            <person name="Sullivan W."/>
            <person name="Andreopoulos W.B."/>
            <person name="Clum A."/>
            <person name="Lindquist E."/>
            <person name="Daum C."/>
            <person name="Ramamoorthy G.K."/>
            <person name="Gryganskyi A."/>
            <person name="Culley D."/>
            <person name="Magnuson J.K."/>
            <person name="James T.Y."/>
            <person name="O'Malley M.A."/>
            <person name="Stajich J.E."/>
            <person name="Spatafora J.W."/>
            <person name="Visel A."/>
            <person name="Grigoriev I.V."/>
        </authorList>
    </citation>
    <scope>NUCLEOTIDE SEQUENCE [LARGE SCALE GENOMIC DNA]</scope>
    <source>
        <strain evidence="1 2">NRRL 1336</strain>
    </source>
</reference>
<proteinExistence type="predicted"/>
<evidence type="ECO:0000313" key="1">
    <source>
        <dbReference type="EMBL" id="ORZ20650.1"/>
    </source>
</evidence>
<sequence length="55" mass="6577">MNLFLGRKLKYLVHESDKNRFESIKSIDLSWFNKNKCITHSKNKIKRGLVAKNKR</sequence>
<feature type="non-terminal residue" evidence="1">
    <location>
        <position position="55"/>
    </location>
</feature>
<protein>
    <submittedName>
        <fullName evidence="1">Uncharacterized protein</fullName>
    </submittedName>
</protein>
<evidence type="ECO:0000313" key="2">
    <source>
        <dbReference type="Proteomes" id="UP000193560"/>
    </source>
</evidence>
<dbReference type="EMBL" id="MCGE01000006">
    <property type="protein sequence ID" value="ORZ20650.1"/>
    <property type="molecule type" value="Genomic_DNA"/>
</dbReference>
<accession>A0A1X2IQU4</accession>
<keyword evidence="2" id="KW-1185">Reference proteome</keyword>
<comment type="caution">
    <text evidence="1">The sequence shown here is derived from an EMBL/GenBank/DDBJ whole genome shotgun (WGS) entry which is preliminary data.</text>
</comment>
<dbReference type="Proteomes" id="UP000193560">
    <property type="component" value="Unassembled WGS sequence"/>
</dbReference>
<organism evidence="1 2">
    <name type="scientific">Absidia repens</name>
    <dbReference type="NCBI Taxonomy" id="90262"/>
    <lineage>
        <taxon>Eukaryota</taxon>
        <taxon>Fungi</taxon>
        <taxon>Fungi incertae sedis</taxon>
        <taxon>Mucoromycota</taxon>
        <taxon>Mucoromycotina</taxon>
        <taxon>Mucoromycetes</taxon>
        <taxon>Mucorales</taxon>
        <taxon>Cunninghamellaceae</taxon>
        <taxon>Absidia</taxon>
    </lineage>
</organism>